<keyword evidence="9" id="KW-1185">Reference proteome</keyword>
<keyword evidence="2" id="KW-0812">Transmembrane</keyword>
<reference evidence="10" key="1">
    <citation type="submission" date="2016-06" db="UniProtKB">
        <authorList>
            <consortium name="WormBaseParasite"/>
        </authorList>
    </citation>
    <scope>IDENTIFICATION</scope>
</reference>
<evidence type="ECO:0000313" key="10">
    <source>
        <dbReference type="WBParaSite" id="ECPE_0000264301-mRNA-1"/>
    </source>
</evidence>
<dbReference type="InterPro" id="IPR029044">
    <property type="entry name" value="Nucleotide-diphossugar_trans"/>
</dbReference>
<dbReference type="OrthoDB" id="411524at2759"/>
<evidence type="ECO:0000256" key="1">
    <source>
        <dbReference type="ARBA" id="ARBA00004323"/>
    </source>
</evidence>
<reference evidence="8 9" key="2">
    <citation type="submission" date="2018-11" db="EMBL/GenBank/DDBJ databases">
        <authorList>
            <consortium name="Pathogen Informatics"/>
        </authorList>
    </citation>
    <scope>NUCLEOTIDE SEQUENCE [LARGE SCALE GENOMIC DNA]</scope>
    <source>
        <strain evidence="8 9">Egypt</strain>
    </source>
</reference>
<keyword evidence="5" id="KW-0333">Golgi apparatus</keyword>
<organism evidence="10">
    <name type="scientific">Echinostoma caproni</name>
    <dbReference type="NCBI Taxonomy" id="27848"/>
    <lineage>
        <taxon>Eukaryota</taxon>
        <taxon>Metazoa</taxon>
        <taxon>Spiralia</taxon>
        <taxon>Lophotrochozoa</taxon>
        <taxon>Platyhelminthes</taxon>
        <taxon>Trematoda</taxon>
        <taxon>Digenea</taxon>
        <taxon>Plagiorchiida</taxon>
        <taxon>Echinostomata</taxon>
        <taxon>Echinostomatoidea</taxon>
        <taxon>Echinostomatidae</taxon>
        <taxon>Echinostoma</taxon>
    </lineage>
</organism>
<dbReference type="Proteomes" id="UP000272942">
    <property type="component" value="Unassembled WGS sequence"/>
</dbReference>
<dbReference type="EMBL" id="UZAN01039748">
    <property type="protein sequence ID" value="VDP67041.1"/>
    <property type="molecule type" value="Genomic_DNA"/>
</dbReference>
<proteinExistence type="predicted"/>
<evidence type="ECO:0000256" key="7">
    <source>
        <dbReference type="ARBA" id="ARBA00023180"/>
    </source>
</evidence>
<keyword evidence="7" id="KW-0325">Glycoprotein</keyword>
<dbReference type="GO" id="GO:0042285">
    <property type="term" value="F:xylosyltransferase activity"/>
    <property type="evidence" value="ECO:0007669"/>
    <property type="project" value="TreeGrafter"/>
</dbReference>
<name>A0A183A6Q5_9TREM</name>
<sequence>MLLPEILPDTLDRAIGMTVNQSPWYKIKEAMVWPAIGQGYNTGVMLLDLKKLRQTGWMQRWRQVAMEETKKHGHVYLADQDLMNAAIVRQPYLLYTLPCEWNLQINDWNEALRCPVEQPYTRPINLFRSRSKTFKIAHLNTKRKSEFLASGLNFTSSVNTGHPEKVQWRQFYVKRYHMFREYDPRWLTDKLAAITSSRKETPSTVTANSQLCSQFEEESRIQRRVHAFYLEYNFTDFNQLDSRNTVTLISQMSYQRLHRLEQLVSTWSGPISIALYLTEQEAYNLSIFVAESEILSRRRNIGYHVMFVEGSMYPINQLRNLALLYARTDFVFHLDVDFIPSANLHDVLQNLIKQRWSKVQWSADYEPYVVVHRDAPKFDARFVGFGWNKASYIMSLDATGYRMFVLPDVFVLHLPHSPSVEVLRYRSSFIYRHCIDKMKLEFIKQLAKEHGVLALKYLDFRKFDVKPESRLS</sequence>
<keyword evidence="6" id="KW-0472">Membrane</keyword>
<dbReference type="PANTHER" id="PTHR12270">
    <property type="entry name" value="GLYCOSYLTRANSFERASE-RELATED"/>
    <property type="match status" value="1"/>
</dbReference>
<evidence type="ECO:0000256" key="3">
    <source>
        <dbReference type="ARBA" id="ARBA00022968"/>
    </source>
</evidence>
<evidence type="ECO:0000256" key="5">
    <source>
        <dbReference type="ARBA" id="ARBA00023034"/>
    </source>
</evidence>
<evidence type="ECO:0000256" key="2">
    <source>
        <dbReference type="ARBA" id="ARBA00022692"/>
    </source>
</evidence>
<evidence type="ECO:0000256" key="4">
    <source>
        <dbReference type="ARBA" id="ARBA00022989"/>
    </source>
</evidence>
<dbReference type="InterPro" id="IPR051292">
    <property type="entry name" value="Xyl/GlcA_transferase"/>
</dbReference>
<dbReference type="AlphaFoldDB" id="A0A183A6Q5"/>
<dbReference type="Pfam" id="PF13896">
    <property type="entry name" value="Glyco_transf_49"/>
    <property type="match status" value="3"/>
</dbReference>
<evidence type="ECO:0000313" key="8">
    <source>
        <dbReference type="EMBL" id="VDP67041.1"/>
    </source>
</evidence>
<dbReference type="GO" id="GO:0035269">
    <property type="term" value="P:protein O-linked glycosylation via mannose"/>
    <property type="evidence" value="ECO:0007669"/>
    <property type="project" value="TreeGrafter"/>
</dbReference>
<dbReference type="SUPFAM" id="SSF53448">
    <property type="entry name" value="Nucleotide-diphospho-sugar transferases"/>
    <property type="match status" value="2"/>
</dbReference>
<protein>
    <submittedName>
        <fullName evidence="10">Glycosyltransferase-like protein LARGE1</fullName>
    </submittedName>
</protein>
<dbReference type="GO" id="GO:0000139">
    <property type="term" value="C:Golgi membrane"/>
    <property type="evidence" value="ECO:0007669"/>
    <property type="project" value="UniProtKB-SubCell"/>
</dbReference>
<dbReference type="Pfam" id="PF01501">
    <property type="entry name" value="Glyco_transf_8"/>
    <property type="match status" value="1"/>
</dbReference>
<dbReference type="GO" id="GO:0015020">
    <property type="term" value="F:glucuronosyltransferase activity"/>
    <property type="evidence" value="ECO:0007669"/>
    <property type="project" value="TreeGrafter"/>
</dbReference>
<evidence type="ECO:0000256" key="6">
    <source>
        <dbReference type="ARBA" id="ARBA00023136"/>
    </source>
</evidence>
<dbReference type="PANTHER" id="PTHR12270:SF25">
    <property type="entry name" value="GLYCOSYLTRANSFERASE-LIKE PROTEIN LARGE"/>
    <property type="match status" value="1"/>
</dbReference>
<keyword evidence="4" id="KW-1133">Transmembrane helix</keyword>
<evidence type="ECO:0000313" key="9">
    <source>
        <dbReference type="Proteomes" id="UP000272942"/>
    </source>
</evidence>
<comment type="subcellular location">
    <subcellularLocation>
        <location evidence="1">Golgi apparatus membrane</location>
        <topology evidence="1">Single-pass type II membrane protein</topology>
    </subcellularLocation>
</comment>
<dbReference type="Gene3D" id="3.90.550.10">
    <property type="entry name" value="Spore Coat Polysaccharide Biosynthesis Protein SpsA, Chain A"/>
    <property type="match status" value="1"/>
</dbReference>
<accession>A0A183A6Q5</accession>
<keyword evidence="3" id="KW-0735">Signal-anchor</keyword>
<dbReference type="InterPro" id="IPR002495">
    <property type="entry name" value="Glyco_trans_8"/>
</dbReference>
<dbReference type="WBParaSite" id="ECPE_0000264301-mRNA-1">
    <property type="protein sequence ID" value="ECPE_0000264301-mRNA-1"/>
    <property type="gene ID" value="ECPE_0000264301"/>
</dbReference>
<gene>
    <name evidence="8" type="ORF">ECPE_LOCUS2640</name>
</gene>